<comment type="subunit">
    <text evidence="8">Binds equally well IGF1 and IGF2. Interacts with integrin ITGA5:ITGB1. Interacts with VHL; this interaction inhibits HIF1A degradation.</text>
</comment>
<feature type="signal peptide" evidence="10">
    <location>
        <begin position="1"/>
        <end position="25"/>
    </location>
</feature>
<dbReference type="Gene3D" id="4.10.40.20">
    <property type="match status" value="1"/>
</dbReference>
<name>A0A3Q7RNF4_VULVU</name>
<dbReference type="CDD" id="cd00191">
    <property type="entry name" value="TY"/>
    <property type="match status" value="1"/>
</dbReference>
<evidence type="ECO:0000256" key="8">
    <source>
        <dbReference type="ARBA" id="ARBA00049694"/>
    </source>
</evidence>
<dbReference type="SMART" id="SM00211">
    <property type="entry name" value="TY"/>
    <property type="match status" value="1"/>
</dbReference>
<keyword evidence="5 10" id="KW-0732">Signal</keyword>
<organism evidence="13 14">
    <name type="scientific">Vulpes vulpes</name>
    <name type="common">Red fox</name>
    <dbReference type="NCBI Taxonomy" id="9627"/>
    <lineage>
        <taxon>Eukaryota</taxon>
        <taxon>Metazoa</taxon>
        <taxon>Chordata</taxon>
        <taxon>Craniata</taxon>
        <taxon>Vertebrata</taxon>
        <taxon>Euteleostomi</taxon>
        <taxon>Mammalia</taxon>
        <taxon>Eutheria</taxon>
        <taxon>Laurasiatheria</taxon>
        <taxon>Carnivora</taxon>
        <taxon>Caniformia</taxon>
        <taxon>Canidae</taxon>
        <taxon>Vulpes</taxon>
    </lineage>
</organism>
<dbReference type="GO" id="GO:0031995">
    <property type="term" value="F:insulin-like growth factor II binding"/>
    <property type="evidence" value="ECO:0007669"/>
    <property type="project" value="Ensembl"/>
</dbReference>
<evidence type="ECO:0000256" key="7">
    <source>
        <dbReference type="ARBA" id="ARBA00023183"/>
    </source>
</evidence>
<feature type="domain" description="Thyroglobulin type-1" evidence="11">
    <location>
        <begin position="165"/>
        <end position="241"/>
    </location>
</feature>
<dbReference type="PRINTS" id="PR01977">
    <property type="entry name" value="IGFBPFAMILY1"/>
</dbReference>
<keyword evidence="3" id="KW-0964">Secreted</keyword>
<reference key="1">
    <citation type="submission" date="2019-01" db="UniProtKB">
        <authorList>
            <consortium name="RefSeq"/>
        </authorList>
    </citation>
    <scope>IDENTIFICATION</scope>
</reference>
<sequence>MPAAPAARAWPPLLLLAVQLGATAGTPQPWHCAPCTPEKLALCPPVPASCAETALPAGCGCCPMCALPQDAPCGVATARCATGLSCRAAPGEERPLHALIRGQGVCVPTDAAADAKESSESSEITQEQLLENFHLMVPSEEDTPILWNAVRNYKTARSDDSDKLKEPCRRELHEVLARLAEEQASRQLYSFYLPNCNKNGFYHSRQCKTAMDGQRGLCWCVYPWNGERIPGSVEVRGDPNCGQYFPGHS</sequence>
<dbReference type="GO" id="GO:0005794">
    <property type="term" value="C:Golgi apparatus"/>
    <property type="evidence" value="ECO:0007669"/>
    <property type="project" value="Ensembl"/>
</dbReference>
<dbReference type="InterPro" id="IPR000867">
    <property type="entry name" value="IGFBP-like"/>
</dbReference>
<evidence type="ECO:0000313" key="13">
    <source>
        <dbReference type="Proteomes" id="UP001652641"/>
    </source>
</evidence>
<dbReference type="InterPro" id="IPR022322">
    <property type="entry name" value="IGFBP1"/>
</dbReference>
<dbReference type="GO" id="GO:0032868">
    <property type="term" value="P:response to insulin"/>
    <property type="evidence" value="ECO:0007669"/>
    <property type="project" value="Ensembl"/>
</dbReference>
<dbReference type="OMA" id="NNSKEPC"/>
<dbReference type="Gene3D" id="4.10.800.10">
    <property type="entry name" value="Thyroglobulin type-1"/>
    <property type="match status" value="1"/>
</dbReference>
<reference evidence="14" key="2">
    <citation type="submission" date="2025-08" db="UniProtKB">
        <authorList>
            <consortium name="RefSeq"/>
        </authorList>
    </citation>
    <scope>IDENTIFICATION</scope>
    <source>
        <tissue evidence="14">Cell line</tissue>
    </source>
</reference>
<dbReference type="GO" id="GO:0043567">
    <property type="term" value="P:regulation of insulin-like growth factor receptor signaling pathway"/>
    <property type="evidence" value="ECO:0007669"/>
    <property type="project" value="TreeGrafter"/>
</dbReference>
<dbReference type="GO" id="GO:0005615">
    <property type="term" value="C:extracellular space"/>
    <property type="evidence" value="ECO:0007669"/>
    <property type="project" value="Ensembl"/>
</dbReference>
<dbReference type="Proteomes" id="UP001652641">
    <property type="component" value="Chromosome 7"/>
</dbReference>
<dbReference type="Pfam" id="PF00086">
    <property type="entry name" value="Thyroglobulin_1"/>
    <property type="match status" value="1"/>
</dbReference>
<keyword evidence="6" id="KW-1015">Disulfide bond</keyword>
<evidence type="ECO:0000256" key="3">
    <source>
        <dbReference type="ARBA" id="ARBA00022525"/>
    </source>
</evidence>
<dbReference type="SUPFAM" id="SSF57184">
    <property type="entry name" value="Growth factor receptor domain"/>
    <property type="match status" value="1"/>
</dbReference>
<dbReference type="PROSITE" id="PS51323">
    <property type="entry name" value="IGFBP_N_2"/>
    <property type="match status" value="1"/>
</dbReference>
<dbReference type="AlphaFoldDB" id="A0A3Q7RNF4"/>
<dbReference type="InterPro" id="IPR022321">
    <property type="entry name" value="IGFBP_1-6_chordata"/>
</dbReference>
<dbReference type="GeneID" id="112911452"/>
<evidence type="ECO:0000256" key="10">
    <source>
        <dbReference type="SAM" id="SignalP"/>
    </source>
</evidence>
<dbReference type="InterPro" id="IPR036857">
    <property type="entry name" value="Thyroglobulin_1_sf"/>
</dbReference>
<comment type="caution">
    <text evidence="9">Lacks conserved residue(s) required for the propagation of feature annotation.</text>
</comment>
<dbReference type="FunFam" id="4.10.800.10:FF:000002">
    <property type="entry name" value="Insulin-like growth factor-binding protein 2"/>
    <property type="match status" value="1"/>
</dbReference>
<protein>
    <recommendedName>
        <fullName evidence="2">Insulin-like growth factor-binding protein 1</fullName>
    </recommendedName>
</protein>
<evidence type="ECO:0000256" key="2">
    <source>
        <dbReference type="ARBA" id="ARBA00013675"/>
    </source>
</evidence>
<dbReference type="InterPro" id="IPR009030">
    <property type="entry name" value="Growth_fac_rcpt_cys_sf"/>
</dbReference>
<evidence type="ECO:0000259" key="12">
    <source>
        <dbReference type="PROSITE" id="PS51323"/>
    </source>
</evidence>
<keyword evidence="7" id="KW-0340">Growth factor binding</keyword>
<gene>
    <name evidence="14" type="primary">IGFBP1</name>
</gene>
<evidence type="ECO:0000259" key="11">
    <source>
        <dbReference type="PROSITE" id="PS51162"/>
    </source>
</evidence>
<evidence type="ECO:0000256" key="1">
    <source>
        <dbReference type="ARBA" id="ARBA00004613"/>
    </source>
</evidence>
<dbReference type="PROSITE" id="PS51162">
    <property type="entry name" value="THYROGLOBULIN_1_2"/>
    <property type="match status" value="1"/>
</dbReference>
<evidence type="ECO:0000256" key="5">
    <source>
        <dbReference type="ARBA" id="ARBA00022729"/>
    </source>
</evidence>
<dbReference type="KEGG" id="vvp:112911452"/>
<comment type="subcellular location">
    <subcellularLocation>
        <location evidence="1">Secreted</location>
    </subcellularLocation>
</comment>
<feature type="chain" id="PRO_5018659572" description="Insulin-like growth factor-binding protein 1" evidence="10">
    <location>
        <begin position="26"/>
        <end position="249"/>
    </location>
</feature>
<dbReference type="SUPFAM" id="SSF57610">
    <property type="entry name" value="Thyroglobulin type-1 domain"/>
    <property type="match status" value="1"/>
</dbReference>
<evidence type="ECO:0000313" key="14">
    <source>
        <dbReference type="RefSeq" id="XP_025843791.1"/>
    </source>
</evidence>
<keyword evidence="4" id="KW-0597">Phosphoprotein</keyword>
<dbReference type="PANTHER" id="PTHR11551">
    <property type="entry name" value="INSULIN-LIKE GROWTH FACTOR BINDING PROTEIN"/>
    <property type="match status" value="1"/>
</dbReference>
<dbReference type="PRINTS" id="PR01976">
    <property type="entry name" value="IGFBPFAMILY"/>
</dbReference>
<dbReference type="Pfam" id="PF00219">
    <property type="entry name" value="IGFBP"/>
    <property type="match status" value="1"/>
</dbReference>
<dbReference type="CTD" id="3484"/>
<feature type="domain" description="IGFBP N-terminal" evidence="12">
    <location>
        <begin position="28"/>
        <end position="109"/>
    </location>
</feature>
<dbReference type="FunFam" id="4.10.40.20:FF:000001">
    <property type="entry name" value="Insulin-like growth factor binding protein 5"/>
    <property type="match status" value="1"/>
</dbReference>
<dbReference type="InterPro" id="IPR000716">
    <property type="entry name" value="Thyroglobulin_1"/>
</dbReference>
<dbReference type="STRING" id="9627.ENSVVUP00000041496"/>
<evidence type="ECO:0000256" key="6">
    <source>
        <dbReference type="ARBA" id="ARBA00023157"/>
    </source>
</evidence>
<proteinExistence type="predicted"/>
<evidence type="ECO:0000256" key="4">
    <source>
        <dbReference type="ARBA" id="ARBA00022553"/>
    </source>
</evidence>
<dbReference type="InterPro" id="IPR017891">
    <property type="entry name" value="Insulin_GF-bd_Cys-rich_CS"/>
</dbReference>
<dbReference type="PROSITE" id="PS00484">
    <property type="entry name" value="THYROGLOBULIN_1_1"/>
    <property type="match status" value="1"/>
</dbReference>
<keyword evidence="13" id="KW-1185">Reference proteome</keyword>
<dbReference type="RefSeq" id="XP_025843791.1">
    <property type="nucleotide sequence ID" value="XM_025988006.2"/>
</dbReference>
<evidence type="ECO:0000256" key="9">
    <source>
        <dbReference type="PROSITE-ProRule" id="PRU00500"/>
    </source>
</evidence>
<accession>A0A3Q7RNF4</accession>
<dbReference type="PROSITE" id="PS00222">
    <property type="entry name" value="IGFBP_N_1"/>
    <property type="match status" value="1"/>
</dbReference>
<dbReference type="PANTHER" id="PTHR11551:SF6">
    <property type="entry name" value="INSULIN-LIKE GROWTH FACTOR-BINDING PROTEIN 1"/>
    <property type="match status" value="1"/>
</dbReference>
<dbReference type="GO" id="GO:0031994">
    <property type="term" value="F:insulin-like growth factor I binding"/>
    <property type="evidence" value="ECO:0007669"/>
    <property type="project" value="Ensembl"/>
</dbReference>
<dbReference type="SMART" id="SM00121">
    <property type="entry name" value="IB"/>
    <property type="match status" value="1"/>
</dbReference>